<feature type="transmembrane region" description="Helical" evidence="8">
    <location>
        <begin position="246"/>
        <end position="264"/>
    </location>
</feature>
<dbReference type="InterPro" id="IPR036259">
    <property type="entry name" value="MFS_trans_sf"/>
</dbReference>
<reference evidence="10 11" key="1">
    <citation type="submission" date="2023-07" db="EMBL/GenBank/DDBJ databases">
        <title>Sorghum-associated microbial communities from plants grown in Nebraska, USA.</title>
        <authorList>
            <person name="Schachtman D."/>
        </authorList>
    </citation>
    <scope>NUCLEOTIDE SEQUENCE [LARGE SCALE GENOMIC DNA]</scope>
    <source>
        <strain evidence="10 11">CC222</strain>
    </source>
</reference>
<dbReference type="CDD" id="cd17369">
    <property type="entry name" value="MFS_ShiA_like"/>
    <property type="match status" value="1"/>
</dbReference>
<proteinExistence type="predicted"/>
<protein>
    <submittedName>
        <fullName evidence="10">MFS family permease</fullName>
    </submittedName>
</protein>
<evidence type="ECO:0000256" key="4">
    <source>
        <dbReference type="ARBA" id="ARBA00022692"/>
    </source>
</evidence>
<evidence type="ECO:0000256" key="8">
    <source>
        <dbReference type="SAM" id="Phobius"/>
    </source>
</evidence>
<sequence>MSELQGTESGAAQFRQKMARKAGIASFAGTTVEWYDFYAYGTASALVFGKIFFPAEDQAVGTLAAFATFWVGFLARPLGGIIFGHIGDKLGRKKALVTTLLMMGICTTAVGLLPTYAQVGSWAAVILVALRLIQGIAMGGEWGGAVVLAAEHAPKGKGIIYGAFAQQGSPMGNLLSTLVWLGVAQLPDEAFMSWGWRVPFLLSAVLVAIGLFIRLSIEESPAMRALMETKTVAKAPLRDVLRNSKGIVALGIGACVIAVSATYFKGTFALAWAVDEGLFTRQNFLSIVTISLVVQFLVQPFGAVIASKLTLRKAVLLMLLPELLVLPMMFMMIGTGDYLLAVIGMALATIPHSMYYAALAGILAKSFPPNIRYTGISLSYQLSSTVFAGTAPMMGQYLFNATGSILAVIVLAVVHVVITIGSVLGLLHRSRSLGSDYGSADSFSTNDAAARDEAGKSGSAALQR</sequence>
<keyword evidence="4 8" id="KW-0812">Transmembrane</keyword>
<dbReference type="RefSeq" id="WP_307310813.1">
    <property type="nucleotide sequence ID" value="NZ_JAUSRE010000021.1"/>
</dbReference>
<dbReference type="PANTHER" id="PTHR43045:SF2">
    <property type="entry name" value="INNER MEMBRANE METABOLITE TRANSPORT PROTEIN YHJE"/>
    <property type="match status" value="1"/>
</dbReference>
<evidence type="ECO:0000256" key="6">
    <source>
        <dbReference type="ARBA" id="ARBA00023136"/>
    </source>
</evidence>
<comment type="caution">
    <text evidence="10">The sequence shown here is derived from an EMBL/GenBank/DDBJ whole genome shotgun (WGS) entry which is preliminary data.</text>
</comment>
<feature type="transmembrane region" description="Helical" evidence="8">
    <location>
        <begin position="284"/>
        <end position="307"/>
    </location>
</feature>
<keyword evidence="5 8" id="KW-1133">Transmembrane helix</keyword>
<dbReference type="InterPro" id="IPR005828">
    <property type="entry name" value="MFS_sugar_transport-like"/>
</dbReference>
<evidence type="ECO:0000313" key="11">
    <source>
        <dbReference type="Proteomes" id="UP001226577"/>
    </source>
</evidence>
<dbReference type="Proteomes" id="UP001226577">
    <property type="component" value="Unassembled WGS sequence"/>
</dbReference>
<evidence type="ECO:0000313" key="10">
    <source>
        <dbReference type="EMBL" id="MDP9889976.1"/>
    </source>
</evidence>
<organism evidence="10 11">
    <name type="scientific">Pseudarthrobacter enclensis</name>
    <dbReference type="NCBI Taxonomy" id="993070"/>
    <lineage>
        <taxon>Bacteria</taxon>
        <taxon>Bacillati</taxon>
        <taxon>Actinomycetota</taxon>
        <taxon>Actinomycetes</taxon>
        <taxon>Micrococcales</taxon>
        <taxon>Micrococcaceae</taxon>
        <taxon>Pseudarthrobacter</taxon>
    </lineage>
</organism>
<comment type="subcellular location">
    <subcellularLocation>
        <location evidence="1">Cell membrane</location>
        <topology evidence="1">Multi-pass membrane protein</topology>
    </subcellularLocation>
</comment>
<dbReference type="EMBL" id="JAUSRE010000021">
    <property type="protein sequence ID" value="MDP9889976.1"/>
    <property type="molecule type" value="Genomic_DNA"/>
</dbReference>
<evidence type="ECO:0000256" key="7">
    <source>
        <dbReference type="SAM" id="MobiDB-lite"/>
    </source>
</evidence>
<dbReference type="PANTHER" id="PTHR43045">
    <property type="entry name" value="SHIKIMATE TRANSPORTER"/>
    <property type="match status" value="1"/>
</dbReference>
<feature type="transmembrane region" description="Helical" evidence="8">
    <location>
        <begin position="95"/>
        <end position="116"/>
    </location>
</feature>
<keyword evidence="11" id="KW-1185">Reference proteome</keyword>
<evidence type="ECO:0000259" key="9">
    <source>
        <dbReference type="PROSITE" id="PS50850"/>
    </source>
</evidence>
<keyword evidence="3" id="KW-1003">Cell membrane</keyword>
<feature type="transmembrane region" description="Helical" evidence="8">
    <location>
        <begin position="63"/>
        <end position="83"/>
    </location>
</feature>
<dbReference type="Gene3D" id="1.20.1250.20">
    <property type="entry name" value="MFS general substrate transporter like domains"/>
    <property type="match status" value="2"/>
</dbReference>
<feature type="transmembrane region" description="Helical" evidence="8">
    <location>
        <begin position="339"/>
        <end position="364"/>
    </location>
</feature>
<dbReference type="InterPro" id="IPR020846">
    <property type="entry name" value="MFS_dom"/>
</dbReference>
<feature type="region of interest" description="Disordered" evidence="7">
    <location>
        <begin position="436"/>
        <end position="464"/>
    </location>
</feature>
<gene>
    <name evidence="10" type="ORF">J2X98_003588</name>
</gene>
<dbReference type="SUPFAM" id="SSF103473">
    <property type="entry name" value="MFS general substrate transporter"/>
    <property type="match status" value="1"/>
</dbReference>
<evidence type="ECO:0000256" key="1">
    <source>
        <dbReference type="ARBA" id="ARBA00004651"/>
    </source>
</evidence>
<evidence type="ECO:0000256" key="5">
    <source>
        <dbReference type="ARBA" id="ARBA00022989"/>
    </source>
</evidence>
<dbReference type="PROSITE" id="PS50850">
    <property type="entry name" value="MFS"/>
    <property type="match status" value="1"/>
</dbReference>
<feature type="domain" description="Major facilitator superfamily (MFS) profile" evidence="9">
    <location>
        <begin position="22"/>
        <end position="433"/>
    </location>
</feature>
<evidence type="ECO:0000256" key="3">
    <source>
        <dbReference type="ARBA" id="ARBA00022475"/>
    </source>
</evidence>
<accession>A0ABT9RYU6</accession>
<evidence type="ECO:0000256" key="2">
    <source>
        <dbReference type="ARBA" id="ARBA00022448"/>
    </source>
</evidence>
<feature type="transmembrane region" description="Helical" evidence="8">
    <location>
        <begin position="122"/>
        <end position="148"/>
    </location>
</feature>
<feature type="transmembrane region" description="Helical" evidence="8">
    <location>
        <begin position="160"/>
        <end position="182"/>
    </location>
</feature>
<feature type="transmembrane region" description="Helical" evidence="8">
    <location>
        <begin position="314"/>
        <end position="333"/>
    </location>
</feature>
<name>A0ABT9RYU6_9MICC</name>
<keyword evidence="2" id="KW-0813">Transport</keyword>
<dbReference type="Pfam" id="PF00083">
    <property type="entry name" value="Sugar_tr"/>
    <property type="match status" value="1"/>
</dbReference>
<feature type="transmembrane region" description="Helical" evidence="8">
    <location>
        <begin position="376"/>
        <end position="399"/>
    </location>
</feature>
<keyword evidence="6 8" id="KW-0472">Membrane</keyword>
<feature type="transmembrane region" description="Helical" evidence="8">
    <location>
        <begin position="194"/>
        <end position="217"/>
    </location>
</feature>
<feature type="transmembrane region" description="Helical" evidence="8">
    <location>
        <begin position="405"/>
        <end position="427"/>
    </location>
</feature>